<evidence type="ECO:0000259" key="12">
    <source>
        <dbReference type="PROSITE" id="PS51163"/>
    </source>
</evidence>
<keyword evidence="8" id="KW-0547">Nucleotide-binding</keyword>
<dbReference type="EMBL" id="DVMJ01000052">
    <property type="protein sequence ID" value="HIU13645.1"/>
    <property type="molecule type" value="Genomic_DNA"/>
</dbReference>
<reference evidence="13" key="2">
    <citation type="journal article" date="2021" name="PeerJ">
        <title>Extensive microbial diversity within the chicken gut microbiome revealed by metagenomics and culture.</title>
        <authorList>
            <person name="Gilroy R."/>
            <person name="Ravi A."/>
            <person name="Getino M."/>
            <person name="Pursley I."/>
            <person name="Horton D.L."/>
            <person name="Alikhan N.F."/>
            <person name="Baker D."/>
            <person name="Gharbi K."/>
            <person name="Hall N."/>
            <person name="Watson M."/>
            <person name="Adriaenssens E.M."/>
            <person name="Foster-Nyarko E."/>
            <person name="Jarju S."/>
            <person name="Secka A."/>
            <person name="Antonio M."/>
            <person name="Oren A."/>
            <person name="Chaudhuri R.R."/>
            <person name="La Ragione R."/>
            <person name="Hildebrand F."/>
            <person name="Pallen M.J."/>
        </authorList>
    </citation>
    <scope>NUCLEOTIDE SEQUENCE</scope>
    <source>
        <strain evidence="13">CHK195-11698</strain>
    </source>
</reference>
<comment type="catalytic activity">
    <reaction evidence="11">
        <text>L-threonine + hydrogencarbonate + ATP = L-threonylcarbamoyladenylate + diphosphate + H2O</text>
        <dbReference type="Rhea" id="RHEA:36407"/>
        <dbReference type="ChEBI" id="CHEBI:15377"/>
        <dbReference type="ChEBI" id="CHEBI:17544"/>
        <dbReference type="ChEBI" id="CHEBI:30616"/>
        <dbReference type="ChEBI" id="CHEBI:33019"/>
        <dbReference type="ChEBI" id="CHEBI:57926"/>
        <dbReference type="ChEBI" id="CHEBI:73682"/>
        <dbReference type="EC" id="2.7.7.87"/>
    </reaction>
</comment>
<keyword evidence="6" id="KW-0819">tRNA processing</keyword>
<evidence type="ECO:0000313" key="14">
    <source>
        <dbReference type="Proteomes" id="UP000824175"/>
    </source>
</evidence>
<dbReference type="GO" id="GO:0005524">
    <property type="term" value="F:ATP binding"/>
    <property type="evidence" value="ECO:0007669"/>
    <property type="project" value="UniProtKB-KW"/>
</dbReference>
<dbReference type="GO" id="GO:0000049">
    <property type="term" value="F:tRNA binding"/>
    <property type="evidence" value="ECO:0007669"/>
    <property type="project" value="TreeGrafter"/>
</dbReference>
<evidence type="ECO:0000256" key="11">
    <source>
        <dbReference type="ARBA" id="ARBA00048366"/>
    </source>
</evidence>
<evidence type="ECO:0000256" key="2">
    <source>
        <dbReference type="ARBA" id="ARBA00007663"/>
    </source>
</evidence>
<evidence type="ECO:0000256" key="6">
    <source>
        <dbReference type="ARBA" id="ARBA00022694"/>
    </source>
</evidence>
<evidence type="ECO:0000256" key="4">
    <source>
        <dbReference type="ARBA" id="ARBA00022490"/>
    </source>
</evidence>
<dbReference type="InterPro" id="IPR017945">
    <property type="entry name" value="DHBP_synth_RibB-like_a/b_dom"/>
</dbReference>
<keyword evidence="5" id="KW-0808">Transferase</keyword>
<dbReference type="PANTHER" id="PTHR17490:SF16">
    <property type="entry name" value="THREONYLCARBAMOYL-AMP SYNTHASE"/>
    <property type="match status" value="1"/>
</dbReference>
<sequence length="202" mass="22537">MLTKRVSANSLEELAEALKRDEVIAFPTETVYGLGVIYDSVKAREALIRAKQRPENKPFTLMIANRQDIDDFAYVYHAHRCLIEHFMPGPVTFIFKRLESVDPMITNGFDTIGIRLPDDAFVCSLIRKVGKPLLVPSANVSGRPACLNSEEVMRELGGRISYVVEGQCGSGQASTIVDLTQPEPRIIRQGKITLEEIKEVMS</sequence>
<keyword evidence="7" id="KW-0548">Nucleotidyltransferase</keyword>
<dbReference type="GO" id="GO:0003725">
    <property type="term" value="F:double-stranded RNA binding"/>
    <property type="evidence" value="ECO:0007669"/>
    <property type="project" value="InterPro"/>
</dbReference>
<evidence type="ECO:0000256" key="1">
    <source>
        <dbReference type="ARBA" id="ARBA00004496"/>
    </source>
</evidence>
<dbReference type="AlphaFoldDB" id="A0A9D1L0D7"/>
<organism evidence="13 14">
    <name type="scientific">Candidatus Fimiplasma intestinipullorum</name>
    <dbReference type="NCBI Taxonomy" id="2840825"/>
    <lineage>
        <taxon>Bacteria</taxon>
        <taxon>Bacillati</taxon>
        <taxon>Bacillota</taxon>
        <taxon>Clostridia</taxon>
        <taxon>Eubacteriales</taxon>
        <taxon>Candidatus Fimiplasma</taxon>
    </lineage>
</organism>
<gene>
    <name evidence="13" type="ORF">IAD15_06200</name>
</gene>
<dbReference type="SUPFAM" id="SSF55821">
    <property type="entry name" value="YrdC/RibB"/>
    <property type="match status" value="1"/>
</dbReference>
<dbReference type="InterPro" id="IPR006070">
    <property type="entry name" value="Sua5-like_dom"/>
</dbReference>
<comment type="similarity">
    <text evidence="2">Belongs to the SUA5 family.</text>
</comment>
<evidence type="ECO:0000256" key="10">
    <source>
        <dbReference type="ARBA" id="ARBA00029774"/>
    </source>
</evidence>
<dbReference type="Gene3D" id="3.90.870.10">
    <property type="entry name" value="DHBP synthase"/>
    <property type="match status" value="1"/>
</dbReference>
<dbReference type="GO" id="GO:0005737">
    <property type="term" value="C:cytoplasm"/>
    <property type="evidence" value="ECO:0007669"/>
    <property type="project" value="UniProtKB-SubCell"/>
</dbReference>
<dbReference type="Pfam" id="PF01300">
    <property type="entry name" value="Sua5_yciO_yrdC"/>
    <property type="match status" value="1"/>
</dbReference>
<evidence type="ECO:0000256" key="5">
    <source>
        <dbReference type="ARBA" id="ARBA00022679"/>
    </source>
</evidence>
<evidence type="ECO:0000256" key="7">
    <source>
        <dbReference type="ARBA" id="ARBA00022695"/>
    </source>
</evidence>
<proteinExistence type="inferred from homology"/>
<comment type="caution">
    <text evidence="13">The sequence shown here is derived from an EMBL/GenBank/DDBJ whole genome shotgun (WGS) entry which is preliminary data.</text>
</comment>
<evidence type="ECO:0000256" key="3">
    <source>
        <dbReference type="ARBA" id="ARBA00012584"/>
    </source>
</evidence>
<dbReference type="GO" id="GO:0008033">
    <property type="term" value="P:tRNA processing"/>
    <property type="evidence" value="ECO:0007669"/>
    <property type="project" value="UniProtKB-KW"/>
</dbReference>
<protein>
    <recommendedName>
        <fullName evidence="10">L-threonylcarbamoyladenylate synthase</fullName>
        <ecNumber evidence="3">2.7.7.87</ecNumber>
    </recommendedName>
    <alternativeName>
        <fullName evidence="10">L-threonylcarbamoyladenylate synthase</fullName>
    </alternativeName>
</protein>
<evidence type="ECO:0000313" key="13">
    <source>
        <dbReference type="EMBL" id="HIU13645.1"/>
    </source>
</evidence>
<dbReference type="InterPro" id="IPR050156">
    <property type="entry name" value="TC-AMP_synthase_SUA5"/>
</dbReference>
<evidence type="ECO:0000256" key="8">
    <source>
        <dbReference type="ARBA" id="ARBA00022741"/>
    </source>
</evidence>
<dbReference type="EC" id="2.7.7.87" evidence="3"/>
<reference evidence="13" key="1">
    <citation type="submission" date="2020-10" db="EMBL/GenBank/DDBJ databases">
        <authorList>
            <person name="Gilroy R."/>
        </authorList>
    </citation>
    <scope>NUCLEOTIDE SEQUENCE</scope>
    <source>
        <strain evidence="13">CHK195-11698</strain>
    </source>
</reference>
<dbReference type="Proteomes" id="UP000824175">
    <property type="component" value="Unassembled WGS sequence"/>
</dbReference>
<comment type="subcellular location">
    <subcellularLocation>
        <location evidence="1">Cytoplasm</location>
    </subcellularLocation>
</comment>
<dbReference type="GO" id="GO:0061710">
    <property type="term" value="F:L-threonylcarbamoyladenylate synthase"/>
    <property type="evidence" value="ECO:0007669"/>
    <property type="project" value="UniProtKB-EC"/>
</dbReference>
<name>A0A9D1L0D7_9FIRM</name>
<dbReference type="PROSITE" id="PS51163">
    <property type="entry name" value="YRDC"/>
    <property type="match status" value="1"/>
</dbReference>
<dbReference type="NCBIfam" id="TIGR00057">
    <property type="entry name" value="L-threonylcarbamoyladenylate synthase"/>
    <property type="match status" value="1"/>
</dbReference>
<accession>A0A9D1L0D7</accession>
<keyword evidence="4" id="KW-0963">Cytoplasm</keyword>
<feature type="domain" description="YrdC-like" evidence="12">
    <location>
        <begin position="8"/>
        <end position="192"/>
    </location>
</feature>
<keyword evidence="9" id="KW-0067">ATP-binding</keyword>
<evidence type="ECO:0000256" key="9">
    <source>
        <dbReference type="ARBA" id="ARBA00022840"/>
    </source>
</evidence>
<dbReference type="GO" id="GO:0006450">
    <property type="term" value="P:regulation of translational fidelity"/>
    <property type="evidence" value="ECO:0007669"/>
    <property type="project" value="TreeGrafter"/>
</dbReference>
<dbReference type="PANTHER" id="PTHR17490">
    <property type="entry name" value="SUA5"/>
    <property type="match status" value="1"/>
</dbReference>